<sequence>MNILVETQERRPMKTWLKRIAAGTLVLAVLCVVGVFSIDAHVRNSTAERILTTQEAATLSSVDCVLVLGCGVNPDGQPSPMLADRVTQGVNLYQSHAAPKLLMSGDHGREGYDEVNTMRTVAVEAGVPVGDVFMDHAGFSTYESMYRARNVFGAKRIIVVSQEYHLYRALYIANALGLDAYGVAADLRPYANQAPRDQREVLARSKDFVTSILQSQPTY</sequence>
<dbReference type="PANTHER" id="PTHR30336:SF6">
    <property type="entry name" value="INTEGRAL MEMBRANE PROTEIN"/>
    <property type="match status" value="1"/>
</dbReference>
<feature type="transmembrane region" description="Helical" evidence="1">
    <location>
        <begin position="20"/>
        <end position="38"/>
    </location>
</feature>
<dbReference type="InterPro" id="IPR051599">
    <property type="entry name" value="Cell_Envelope_Assoc"/>
</dbReference>
<feature type="domain" description="DUF218" evidence="2">
    <location>
        <begin position="63"/>
        <end position="193"/>
    </location>
</feature>
<organism evidence="3 4">
    <name type="scientific">Parvibacter caecicola</name>
    <dbReference type="NCBI Taxonomy" id="747645"/>
    <lineage>
        <taxon>Bacteria</taxon>
        <taxon>Bacillati</taxon>
        <taxon>Actinomycetota</taxon>
        <taxon>Coriobacteriia</taxon>
        <taxon>Coriobacteriales</taxon>
        <taxon>Coriobacteriaceae</taxon>
        <taxon>Parvibacter</taxon>
    </lineage>
</organism>
<dbReference type="OrthoDB" id="9782395at2"/>
<dbReference type="Proteomes" id="UP000309454">
    <property type="component" value="Unassembled WGS sequence"/>
</dbReference>
<keyword evidence="1" id="KW-0472">Membrane</keyword>
<proteinExistence type="predicted"/>
<keyword evidence="1" id="KW-0812">Transmembrane</keyword>
<dbReference type="AlphaFoldDB" id="A0A3N0A7E9"/>
<protein>
    <submittedName>
        <fullName evidence="3">SanA protein</fullName>
    </submittedName>
</protein>
<keyword evidence="4" id="KW-1185">Reference proteome</keyword>
<evidence type="ECO:0000313" key="4">
    <source>
        <dbReference type="Proteomes" id="UP000309454"/>
    </source>
</evidence>
<accession>A0A3N0A7E9</accession>
<evidence type="ECO:0000313" key="3">
    <source>
        <dbReference type="EMBL" id="TJW10165.1"/>
    </source>
</evidence>
<dbReference type="Pfam" id="PF02698">
    <property type="entry name" value="DUF218"/>
    <property type="match status" value="1"/>
</dbReference>
<name>A0A3N0A7E9_9ACTN</name>
<dbReference type="PANTHER" id="PTHR30336">
    <property type="entry name" value="INNER MEMBRANE PROTEIN, PROBABLE PERMEASE"/>
    <property type="match status" value="1"/>
</dbReference>
<dbReference type="EMBL" id="SSTM01000004">
    <property type="protein sequence ID" value="TJW10165.1"/>
    <property type="molecule type" value="Genomic_DNA"/>
</dbReference>
<reference evidence="3 4" key="1">
    <citation type="submission" date="2019-04" db="EMBL/GenBank/DDBJ databases">
        <title>Microbes associate with the intestines of laboratory mice.</title>
        <authorList>
            <person name="Navarre W."/>
            <person name="Wong E."/>
            <person name="Huang K.C."/>
            <person name="Tropini C."/>
            <person name="Ng K."/>
            <person name="Yu B."/>
        </authorList>
    </citation>
    <scope>NUCLEOTIDE SEQUENCE [LARGE SCALE GENOMIC DNA]</scope>
    <source>
        <strain evidence="3 4">NM48_B13</strain>
    </source>
</reference>
<dbReference type="GO" id="GO:0005886">
    <property type="term" value="C:plasma membrane"/>
    <property type="evidence" value="ECO:0007669"/>
    <property type="project" value="TreeGrafter"/>
</dbReference>
<dbReference type="InterPro" id="IPR003848">
    <property type="entry name" value="DUF218"/>
</dbReference>
<gene>
    <name evidence="3" type="ORF">E5982_06255</name>
</gene>
<comment type="caution">
    <text evidence="3">The sequence shown here is derived from an EMBL/GenBank/DDBJ whole genome shotgun (WGS) entry which is preliminary data.</text>
</comment>
<evidence type="ECO:0000256" key="1">
    <source>
        <dbReference type="SAM" id="Phobius"/>
    </source>
</evidence>
<dbReference type="CDD" id="cd06259">
    <property type="entry name" value="YdcF-like"/>
    <property type="match status" value="1"/>
</dbReference>
<keyword evidence="1" id="KW-1133">Transmembrane helix</keyword>
<evidence type="ECO:0000259" key="2">
    <source>
        <dbReference type="Pfam" id="PF02698"/>
    </source>
</evidence>